<organism evidence="1 2">
    <name type="scientific">Thalassiosira oceanica</name>
    <name type="common">Marine diatom</name>
    <dbReference type="NCBI Taxonomy" id="159749"/>
    <lineage>
        <taxon>Eukaryota</taxon>
        <taxon>Sar</taxon>
        <taxon>Stramenopiles</taxon>
        <taxon>Ochrophyta</taxon>
        <taxon>Bacillariophyta</taxon>
        <taxon>Coscinodiscophyceae</taxon>
        <taxon>Thalassiosirophycidae</taxon>
        <taxon>Thalassiosirales</taxon>
        <taxon>Thalassiosiraceae</taxon>
        <taxon>Thalassiosira</taxon>
    </lineage>
</organism>
<dbReference type="AlphaFoldDB" id="K0TA95"/>
<proteinExistence type="predicted"/>
<feature type="non-terminal residue" evidence="1">
    <location>
        <position position="53"/>
    </location>
</feature>
<name>K0TA95_THAOC</name>
<comment type="caution">
    <text evidence="1">The sequence shown here is derived from an EMBL/GenBank/DDBJ whole genome shotgun (WGS) entry which is preliminary data.</text>
</comment>
<keyword evidence="2" id="KW-1185">Reference proteome</keyword>
<gene>
    <name evidence="1" type="ORF">THAOC_08327</name>
</gene>
<dbReference type="EMBL" id="AGNL01008699">
    <property type="protein sequence ID" value="EJK70321.1"/>
    <property type="molecule type" value="Genomic_DNA"/>
</dbReference>
<reference evidence="1 2" key="1">
    <citation type="journal article" date="2012" name="Genome Biol.">
        <title>Genome and low-iron response of an oceanic diatom adapted to chronic iron limitation.</title>
        <authorList>
            <person name="Lommer M."/>
            <person name="Specht M."/>
            <person name="Roy A.S."/>
            <person name="Kraemer L."/>
            <person name="Andreson R."/>
            <person name="Gutowska M.A."/>
            <person name="Wolf J."/>
            <person name="Bergner S.V."/>
            <person name="Schilhabel M.B."/>
            <person name="Klostermeier U.C."/>
            <person name="Beiko R.G."/>
            <person name="Rosenstiel P."/>
            <person name="Hippler M."/>
            <person name="Laroche J."/>
        </authorList>
    </citation>
    <scope>NUCLEOTIDE SEQUENCE [LARGE SCALE GENOMIC DNA]</scope>
    <source>
        <strain evidence="1 2">CCMP1005</strain>
    </source>
</reference>
<accession>K0TA95</accession>
<dbReference type="Proteomes" id="UP000266841">
    <property type="component" value="Unassembled WGS sequence"/>
</dbReference>
<sequence>MNRRQTPRSDYNAMTDDEFMDAQYPLHLRLRFDCMPVLDDAGGHAYAARCQAR</sequence>
<protein>
    <submittedName>
        <fullName evidence="1">Uncharacterized protein</fullName>
    </submittedName>
</protein>
<evidence type="ECO:0000313" key="1">
    <source>
        <dbReference type="EMBL" id="EJK70321.1"/>
    </source>
</evidence>
<evidence type="ECO:0000313" key="2">
    <source>
        <dbReference type="Proteomes" id="UP000266841"/>
    </source>
</evidence>